<dbReference type="SUPFAM" id="SSF49417">
    <property type="entry name" value="p53-like transcription factors"/>
    <property type="match status" value="1"/>
</dbReference>
<dbReference type="CDD" id="cd20192">
    <property type="entry name" value="T-box_TBXT_TBX19-like"/>
    <property type="match status" value="1"/>
</dbReference>
<keyword evidence="3" id="KW-0805">Transcription regulation</keyword>
<evidence type="ECO:0000256" key="3">
    <source>
        <dbReference type="ARBA" id="ARBA00023015"/>
    </source>
</evidence>
<dbReference type="EMBL" id="AJWK01031101">
    <property type="status" value="NOT_ANNOTATED_CDS"/>
    <property type="molecule type" value="Genomic_DNA"/>
</dbReference>
<dbReference type="Pfam" id="PF00907">
    <property type="entry name" value="T-box"/>
    <property type="match status" value="1"/>
</dbReference>
<keyword evidence="12" id="KW-1185">Reference proteome</keyword>
<dbReference type="EMBL" id="AJWK01031103">
    <property type="status" value="NOT_ANNOTATED_CDS"/>
    <property type="molecule type" value="Genomic_DNA"/>
</dbReference>
<sequence>MATSHILSAIEPLNGANGAATATTGGSHSNRSPDIERNLNVTLDDRELLLRFQNLTNEMIVTKNGRRMFPVVKVTATGLDPAFMYTILLEFVQIDNHRWKYVNGEWVPGGKAEAPPSNPIYVHPESPNFGAHWMKEPISFAKVKLTNKTNGSGQNPLQIMLNSLHKYEPRVHLVRVGSEQRRVVTYPFPETQFIANTTYGWFLPHGSYTSAPQTPIATCDRFSGRTSRSAPYTTQRPRSITNSTSSSPPPPPPVSGDANTPSVSPAYPTNWPSTSTPSYWNPGNPSSPIAVAVPQTTSPTPSGGSPGYVSSPGSYTTHHLTPHNQYIGASPADGYQPAGGSPTPLYTSSYQVYHPTPAVSPSHQLYGNVLNAPTITNLGYSSTWHSGSDYGVFQNSYHYQAPEYVPLIGELETYPPPPSESAPDTPKEETPIYGAGNQHASTESVLQLKCENHSPESGKTDLASATSTTSNRVPTSSNWTPLTPPQSHI</sequence>
<dbReference type="EMBL" id="AJWK01031105">
    <property type="status" value="NOT_ANNOTATED_CDS"/>
    <property type="molecule type" value="Genomic_DNA"/>
</dbReference>
<dbReference type="VEuPathDB" id="VectorBase:LLOJ009109"/>
<dbReference type="GO" id="GO:0003007">
    <property type="term" value="P:heart morphogenesis"/>
    <property type="evidence" value="ECO:0007669"/>
    <property type="project" value="TreeGrafter"/>
</dbReference>
<dbReference type="EMBL" id="GITU01008893">
    <property type="protein sequence ID" value="MBC1177596.1"/>
    <property type="molecule type" value="Transcribed_RNA"/>
</dbReference>
<name>A0A1B0CVS4_LUTLO</name>
<dbReference type="InterPro" id="IPR036960">
    <property type="entry name" value="T-box_sf"/>
</dbReference>
<keyword evidence="2" id="KW-0217">Developmental protein</keyword>
<dbReference type="EMBL" id="AJWK01031102">
    <property type="status" value="NOT_ANNOTATED_CDS"/>
    <property type="molecule type" value="Genomic_DNA"/>
</dbReference>
<evidence type="ECO:0000313" key="12">
    <source>
        <dbReference type="Proteomes" id="UP000092461"/>
    </source>
</evidence>
<dbReference type="GO" id="GO:0001707">
    <property type="term" value="P:mesoderm formation"/>
    <property type="evidence" value="ECO:0007669"/>
    <property type="project" value="TreeGrafter"/>
</dbReference>
<evidence type="ECO:0000256" key="4">
    <source>
        <dbReference type="ARBA" id="ARBA00023125"/>
    </source>
</evidence>
<reference evidence="11" key="3">
    <citation type="submission" date="2020-05" db="UniProtKB">
        <authorList>
            <consortium name="EnsemblMetazoa"/>
        </authorList>
    </citation>
    <scope>IDENTIFICATION</scope>
    <source>
        <strain evidence="11">Jacobina</strain>
    </source>
</reference>
<dbReference type="GO" id="GO:0001708">
    <property type="term" value="P:cell fate specification"/>
    <property type="evidence" value="ECO:0007669"/>
    <property type="project" value="TreeGrafter"/>
</dbReference>
<feature type="compositionally biased region" description="Low complexity" evidence="8">
    <location>
        <begin position="296"/>
        <end position="316"/>
    </location>
</feature>
<feature type="domain" description="T-box" evidence="9">
    <location>
        <begin position="43"/>
        <end position="199"/>
    </location>
</feature>
<keyword evidence="4 7" id="KW-0238">DNA-binding</keyword>
<evidence type="ECO:0000259" key="9">
    <source>
        <dbReference type="PROSITE" id="PS50252"/>
    </source>
</evidence>
<feature type="compositionally biased region" description="Basic and acidic residues" evidence="8">
    <location>
        <begin position="450"/>
        <end position="459"/>
    </location>
</feature>
<organism evidence="11 12">
    <name type="scientific">Lutzomyia longipalpis</name>
    <name type="common">Sand fly</name>
    <dbReference type="NCBI Taxonomy" id="7200"/>
    <lineage>
        <taxon>Eukaryota</taxon>
        <taxon>Metazoa</taxon>
        <taxon>Ecdysozoa</taxon>
        <taxon>Arthropoda</taxon>
        <taxon>Hexapoda</taxon>
        <taxon>Insecta</taxon>
        <taxon>Pterygota</taxon>
        <taxon>Neoptera</taxon>
        <taxon>Endopterygota</taxon>
        <taxon>Diptera</taxon>
        <taxon>Nematocera</taxon>
        <taxon>Psychodoidea</taxon>
        <taxon>Psychodidae</taxon>
        <taxon>Lutzomyia</taxon>
        <taxon>Lutzomyia</taxon>
    </lineage>
</organism>
<comment type="caution">
    <text evidence="7">Lacks conserved residue(s) required for the propagation of feature annotation.</text>
</comment>
<dbReference type="PRINTS" id="PR00937">
    <property type="entry name" value="TBOX"/>
</dbReference>
<dbReference type="GO" id="GO:0045893">
    <property type="term" value="P:positive regulation of DNA-templated transcription"/>
    <property type="evidence" value="ECO:0007669"/>
    <property type="project" value="InterPro"/>
</dbReference>
<comment type="subcellular location">
    <subcellularLocation>
        <location evidence="1 7">Nucleus</location>
    </subcellularLocation>
</comment>
<evidence type="ECO:0000256" key="8">
    <source>
        <dbReference type="SAM" id="MobiDB-lite"/>
    </source>
</evidence>
<dbReference type="InterPro" id="IPR018186">
    <property type="entry name" value="TF_T-box_CS"/>
</dbReference>
<dbReference type="GO" id="GO:0000981">
    <property type="term" value="F:DNA-binding transcription factor activity, RNA polymerase II-specific"/>
    <property type="evidence" value="ECO:0007669"/>
    <property type="project" value="TreeGrafter"/>
</dbReference>
<dbReference type="InterPro" id="IPR001699">
    <property type="entry name" value="TF_T-box"/>
</dbReference>
<feature type="region of interest" description="Disordered" evidence="8">
    <location>
        <begin position="219"/>
        <end position="343"/>
    </location>
</feature>
<keyword evidence="5" id="KW-0804">Transcription</keyword>
<dbReference type="PROSITE" id="PS50252">
    <property type="entry name" value="TBOX_3"/>
    <property type="match status" value="1"/>
</dbReference>
<dbReference type="InterPro" id="IPR008967">
    <property type="entry name" value="p53-like_TF_DNA-bd_sf"/>
</dbReference>
<proteinExistence type="predicted"/>
<dbReference type="PROSITE" id="PS01264">
    <property type="entry name" value="TBOX_2"/>
    <property type="match status" value="1"/>
</dbReference>
<keyword evidence="6 7" id="KW-0539">Nucleus</keyword>
<dbReference type="AlphaFoldDB" id="A0A1B0CVS4"/>
<dbReference type="Gene3D" id="2.60.40.820">
    <property type="entry name" value="Transcription factor, T-box"/>
    <property type="match status" value="1"/>
</dbReference>
<dbReference type="InterPro" id="IPR002070">
    <property type="entry name" value="TF_Brachyury"/>
</dbReference>
<accession>A0A1B0CVS4</accession>
<evidence type="ECO:0000313" key="11">
    <source>
        <dbReference type="EnsemblMetazoa" id="LLOJ009109-PA"/>
    </source>
</evidence>
<evidence type="ECO:0000256" key="5">
    <source>
        <dbReference type="ARBA" id="ARBA00023163"/>
    </source>
</evidence>
<reference evidence="12" key="1">
    <citation type="submission" date="2012-05" db="EMBL/GenBank/DDBJ databases">
        <title>Whole Genome Assembly of Lutzomyia longipalpis.</title>
        <authorList>
            <person name="Richards S."/>
            <person name="Qu C."/>
            <person name="Dillon R."/>
            <person name="Worley K."/>
            <person name="Scherer S."/>
            <person name="Batterton M."/>
            <person name="Taylor A."/>
            <person name="Hawes A."/>
            <person name="Hernandez B."/>
            <person name="Kovar C."/>
            <person name="Mandapat C."/>
            <person name="Pham C."/>
            <person name="Qu C."/>
            <person name="Jing C."/>
            <person name="Bess C."/>
            <person name="Bandaranaike D."/>
            <person name="Ngo D."/>
            <person name="Ongeri F."/>
            <person name="Arias F."/>
            <person name="Lara F."/>
            <person name="Weissenberger G."/>
            <person name="Kamau G."/>
            <person name="Han H."/>
            <person name="Shen H."/>
            <person name="Dinh H."/>
            <person name="Khalil I."/>
            <person name="Jones J."/>
            <person name="Shafer J."/>
            <person name="Jayaseelan J."/>
            <person name="Quiroz J."/>
            <person name="Blankenburg K."/>
            <person name="Nguyen L."/>
            <person name="Jackson L."/>
            <person name="Francisco L."/>
            <person name="Tang L.-Y."/>
            <person name="Pu L.-L."/>
            <person name="Perales L."/>
            <person name="Lorensuhewa L."/>
            <person name="Munidasa M."/>
            <person name="Coyle M."/>
            <person name="Taylor M."/>
            <person name="Puazo M."/>
            <person name="Firestine M."/>
            <person name="Scheel M."/>
            <person name="Javaid M."/>
            <person name="Wang M."/>
            <person name="Li M."/>
            <person name="Tabassum N."/>
            <person name="Saada N."/>
            <person name="Osuji N."/>
            <person name="Aqrawi P."/>
            <person name="Fu Q."/>
            <person name="Thornton R."/>
            <person name="Raj R."/>
            <person name="Goodspeed R."/>
            <person name="Mata R."/>
            <person name="Najjar R."/>
            <person name="Gubbala S."/>
            <person name="Lee S."/>
            <person name="Denson S."/>
            <person name="Patil S."/>
            <person name="Macmil S."/>
            <person name="Qi S."/>
            <person name="Matskevitch T."/>
            <person name="Palculict T."/>
            <person name="Mathew T."/>
            <person name="Vee V."/>
            <person name="Velamala V."/>
            <person name="Korchina V."/>
            <person name="Cai W."/>
            <person name="Liu W."/>
            <person name="Dai W."/>
            <person name="Zou X."/>
            <person name="Zhu Y."/>
            <person name="Zhang Y."/>
            <person name="Wu Y.-Q."/>
            <person name="Xin Y."/>
            <person name="Nazarath L."/>
            <person name="Kovar C."/>
            <person name="Han Y."/>
            <person name="Muzny D."/>
            <person name="Gibbs R."/>
        </authorList>
    </citation>
    <scope>NUCLEOTIDE SEQUENCE [LARGE SCALE GENOMIC DNA]</scope>
    <source>
        <strain evidence="12">Jacobina</strain>
    </source>
</reference>
<dbReference type="EMBL" id="AJWK01031104">
    <property type="status" value="NOT_ANNOTATED_CDS"/>
    <property type="molecule type" value="Genomic_DNA"/>
</dbReference>
<dbReference type="GO" id="GO:0000978">
    <property type="term" value="F:RNA polymerase II cis-regulatory region sequence-specific DNA binding"/>
    <property type="evidence" value="ECO:0007669"/>
    <property type="project" value="InterPro"/>
</dbReference>
<dbReference type="InterPro" id="IPR046360">
    <property type="entry name" value="T-box_DNA-bd"/>
</dbReference>
<feature type="compositionally biased region" description="Polar residues" evidence="8">
    <location>
        <begin position="224"/>
        <end position="242"/>
    </location>
</feature>
<dbReference type="GO" id="GO:0005634">
    <property type="term" value="C:nucleus"/>
    <property type="evidence" value="ECO:0007669"/>
    <property type="project" value="UniProtKB-SubCell"/>
</dbReference>
<evidence type="ECO:0000256" key="2">
    <source>
        <dbReference type="ARBA" id="ARBA00022473"/>
    </source>
</evidence>
<protein>
    <submittedName>
        <fullName evidence="10">Putative tbx2</fullName>
    </submittedName>
</protein>
<dbReference type="GO" id="GO:0000785">
    <property type="term" value="C:chromatin"/>
    <property type="evidence" value="ECO:0007669"/>
    <property type="project" value="TreeGrafter"/>
</dbReference>
<dbReference type="PANTHER" id="PTHR11267">
    <property type="entry name" value="T-BOX PROTEIN-RELATED"/>
    <property type="match status" value="1"/>
</dbReference>
<evidence type="ECO:0000256" key="7">
    <source>
        <dbReference type="PROSITE-ProRule" id="PRU00201"/>
    </source>
</evidence>
<evidence type="ECO:0000313" key="10">
    <source>
        <dbReference type="EMBL" id="MBC1177596.1"/>
    </source>
</evidence>
<feature type="region of interest" description="Disordered" evidence="8">
    <location>
        <begin position="412"/>
        <end position="489"/>
    </location>
</feature>
<evidence type="ECO:0000256" key="1">
    <source>
        <dbReference type="ARBA" id="ARBA00004123"/>
    </source>
</evidence>
<dbReference type="EnsemblMetazoa" id="LLOJ009109-RA">
    <property type="protein sequence ID" value="LLOJ009109-PA"/>
    <property type="gene ID" value="LLOJ009109"/>
</dbReference>
<dbReference type="EMBL" id="AJWK01031100">
    <property type="status" value="NOT_ANNOTATED_CDS"/>
    <property type="molecule type" value="Genomic_DNA"/>
</dbReference>
<evidence type="ECO:0000256" key="6">
    <source>
        <dbReference type="ARBA" id="ARBA00023242"/>
    </source>
</evidence>
<dbReference type="PRINTS" id="PR00938">
    <property type="entry name" value="BRACHYURY"/>
</dbReference>
<reference evidence="10" key="2">
    <citation type="journal article" date="2020" name="BMC">
        <title>Leishmania infection induces a limited differential gene expression in the sand fly midgut.</title>
        <authorList>
            <person name="Coutinho-Abreu I.V."/>
            <person name="Serafim T.D."/>
            <person name="Meneses C."/>
            <person name="Kamhawi S."/>
            <person name="Oliveira F."/>
            <person name="Valenzuela J.G."/>
        </authorList>
    </citation>
    <scope>NUCLEOTIDE SEQUENCE</scope>
    <source>
        <strain evidence="10">Jacobina</strain>
        <tissue evidence="10">Midgut</tissue>
    </source>
</reference>
<dbReference type="PANTHER" id="PTHR11267:SF106">
    <property type="entry name" value="T-RELATED PROTEIN"/>
    <property type="match status" value="1"/>
</dbReference>
<dbReference type="Proteomes" id="UP000092461">
    <property type="component" value="Unassembled WGS sequence"/>
</dbReference>
<feature type="compositionally biased region" description="Polar residues" evidence="8">
    <location>
        <begin position="463"/>
        <end position="489"/>
    </location>
</feature>
<dbReference type="VEuPathDB" id="VectorBase:LLONM1_011660"/>
<feature type="compositionally biased region" description="Polar residues" evidence="8">
    <location>
        <begin position="270"/>
        <end position="287"/>
    </location>
</feature>
<dbReference type="SMART" id="SM00425">
    <property type="entry name" value="TBOX"/>
    <property type="match status" value="1"/>
</dbReference>